<dbReference type="InterPro" id="IPR013759">
    <property type="entry name" value="Topo_IIA_B_C"/>
</dbReference>
<dbReference type="Gene3D" id="3.40.50.670">
    <property type="match status" value="2"/>
</dbReference>
<dbReference type="Gene3D" id="3.40.50.300">
    <property type="entry name" value="P-loop containing nucleotide triphosphate hydrolases"/>
    <property type="match status" value="1"/>
</dbReference>
<dbReference type="GO" id="GO:0008289">
    <property type="term" value="F:lipid binding"/>
    <property type="evidence" value="ECO:0007669"/>
    <property type="project" value="UniProtKB-KW"/>
</dbReference>
<dbReference type="HAMAP" id="MF_01898">
    <property type="entry name" value="GyrB"/>
    <property type="match status" value="1"/>
</dbReference>
<evidence type="ECO:0000256" key="13">
    <source>
        <dbReference type="ARBA" id="ARBA00023125"/>
    </source>
</evidence>
<dbReference type="EC" id="5.6.2.2" evidence="15"/>
<feature type="region of interest" description="Disordered" evidence="16">
    <location>
        <begin position="1"/>
        <end position="25"/>
    </location>
</feature>
<dbReference type="InterPro" id="IPR020568">
    <property type="entry name" value="Ribosomal_Su5_D2-typ_SF"/>
</dbReference>
<keyword evidence="6" id="KW-0235">DNA replication</keyword>
<accession>A0A812UHJ3</accession>
<dbReference type="InterPro" id="IPR000565">
    <property type="entry name" value="Topo_IIA_B"/>
</dbReference>
<dbReference type="InterPro" id="IPR013506">
    <property type="entry name" value="Topo_IIA_bsu_dom2"/>
</dbReference>
<keyword evidence="10" id="KW-0460">Magnesium</keyword>
<dbReference type="Pfam" id="PF21249">
    <property type="entry name" value="GyrB_hook"/>
    <property type="match status" value="1"/>
</dbReference>
<dbReference type="GO" id="GO:0005524">
    <property type="term" value="F:ATP binding"/>
    <property type="evidence" value="ECO:0007669"/>
    <property type="project" value="UniProtKB-UniRule"/>
</dbReference>
<evidence type="ECO:0000256" key="1">
    <source>
        <dbReference type="ARBA" id="ARBA00000185"/>
    </source>
</evidence>
<dbReference type="Pfam" id="PF00986">
    <property type="entry name" value="DNA_gyraseB_C"/>
    <property type="match status" value="1"/>
</dbReference>
<dbReference type="CDD" id="cd00822">
    <property type="entry name" value="TopoII_Trans_DNA_gyrase"/>
    <property type="match status" value="1"/>
</dbReference>
<dbReference type="GO" id="GO:0003918">
    <property type="term" value="F:DNA topoisomerase type II (double strand cut, ATP-hydrolyzing) activity"/>
    <property type="evidence" value="ECO:0007669"/>
    <property type="project" value="UniProtKB-UniRule"/>
</dbReference>
<dbReference type="SMART" id="SM00760">
    <property type="entry name" value="Bac_DnaA_C"/>
    <property type="match status" value="1"/>
</dbReference>
<dbReference type="PANTHER" id="PTHR45866">
    <property type="entry name" value="DNA GYRASE/TOPOISOMERASE SUBUNIT B"/>
    <property type="match status" value="1"/>
</dbReference>
<dbReference type="Pfam" id="PF00204">
    <property type="entry name" value="DNA_gyraseB"/>
    <property type="match status" value="1"/>
</dbReference>
<dbReference type="InterPro" id="IPR010921">
    <property type="entry name" value="Trp_repressor/repl_initiator"/>
</dbReference>
<dbReference type="InterPro" id="IPR018522">
    <property type="entry name" value="TopoIIA_CS"/>
</dbReference>
<keyword evidence="12" id="KW-0446">Lipid-binding</keyword>
<dbReference type="InterPro" id="IPR049353">
    <property type="entry name" value="GyrB_hook"/>
</dbReference>
<dbReference type="Pfam" id="PF02767">
    <property type="entry name" value="DNA_pol3_beta_2"/>
    <property type="match status" value="1"/>
</dbReference>
<dbReference type="Pfam" id="PF00308">
    <property type="entry name" value="Bac_DnaA"/>
    <property type="match status" value="1"/>
</dbReference>
<evidence type="ECO:0000256" key="15">
    <source>
        <dbReference type="RuleBase" id="RU362094"/>
    </source>
</evidence>
<dbReference type="InterPro" id="IPR002288">
    <property type="entry name" value="DNA_gyrase_B_C"/>
</dbReference>
<reference evidence="18" key="1">
    <citation type="submission" date="2021-02" db="EMBL/GenBank/DDBJ databases">
        <authorList>
            <person name="Dougan E. K."/>
            <person name="Rhodes N."/>
            <person name="Thang M."/>
            <person name="Chan C."/>
        </authorList>
    </citation>
    <scope>NUCLEOTIDE SEQUENCE</scope>
</reference>
<keyword evidence="9 15" id="KW-0067">ATP-binding</keyword>
<gene>
    <name evidence="18" type="primary">gyrB</name>
    <name evidence="18" type="ORF">SNEC2469_LOCUS16429</name>
</gene>
<comment type="catalytic activity">
    <reaction evidence="1 15">
        <text>ATP-dependent breakage, passage and rejoining of double-stranded DNA.</text>
        <dbReference type="EC" id="5.6.2.2"/>
    </reaction>
</comment>
<dbReference type="Gene3D" id="3.30.230.10">
    <property type="match status" value="1"/>
</dbReference>
<dbReference type="SUPFAM" id="SSF48295">
    <property type="entry name" value="TrpR-like"/>
    <property type="match status" value="1"/>
</dbReference>
<dbReference type="InterPro" id="IPR003593">
    <property type="entry name" value="AAA+_ATPase"/>
</dbReference>
<dbReference type="InterPro" id="IPR018078">
    <property type="entry name" value="DNA-binding_RecF_CS"/>
</dbReference>
<dbReference type="Pfam" id="PF01751">
    <property type="entry name" value="Toprim"/>
    <property type="match status" value="1"/>
</dbReference>
<dbReference type="InterPro" id="IPR001957">
    <property type="entry name" value="Chromosome_initiator_DnaA"/>
</dbReference>
<evidence type="ECO:0000256" key="7">
    <source>
        <dbReference type="ARBA" id="ARBA00022723"/>
    </source>
</evidence>
<dbReference type="InterPro" id="IPR013317">
    <property type="entry name" value="DnaA_dom"/>
</dbReference>
<dbReference type="Gene3D" id="1.10.8.60">
    <property type="match status" value="1"/>
</dbReference>
<dbReference type="GO" id="GO:0003887">
    <property type="term" value="F:DNA-directed DNA polymerase activity"/>
    <property type="evidence" value="ECO:0007669"/>
    <property type="project" value="InterPro"/>
</dbReference>
<dbReference type="Gene3D" id="1.20.1050.90">
    <property type="entry name" value="RecF/RecN/SMC, N-terminal domain"/>
    <property type="match status" value="1"/>
</dbReference>
<feature type="domain" description="Toprim" evidence="17">
    <location>
        <begin position="1206"/>
        <end position="1321"/>
    </location>
</feature>
<evidence type="ECO:0000313" key="19">
    <source>
        <dbReference type="Proteomes" id="UP000601435"/>
    </source>
</evidence>
<dbReference type="Gene3D" id="3.30.565.10">
    <property type="entry name" value="Histidine kinase-like ATPase, C-terminal domain"/>
    <property type="match status" value="1"/>
</dbReference>
<keyword evidence="8 15" id="KW-0547">Nucleotide-binding</keyword>
<dbReference type="HAMAP" id="MF_00365">
    <property type="entry name" value="RecF"/>
    <property type="match status" value="1"/>
</dbReference>
<dbReference type="InterPro" id="IPR001241">
    <property type="entry name" value="Topo_IIA"/>
</dbReference>
<dbReference type="SUPFAM" id="SSF55874">
    <property type="entry name" value="ATPase domain of HSP90 chaperone/DNA topoisomerase II/histidine kinase"/>
    <property type="match status" value="1"/>
</dbReference>
<evidence type="ECO:0000256" key="12">
    <source>
        <dbReference type="ARBA" id="ARBA00023121"/>
    </source>
</evidence>
<dbReference type="NCBIfam" id="TIGR00663">
    <property type="entry name" value="dnan"/>
    <property type="match status" value="1"/>
</dbReference>
<dbReference type="InterPro" id="IPR013760">
    <property type="entry name" value="Topo_IIA-like_dom_sf"/>
</dbReference>
<dbReference type="CDD" id="cd00009">
    <property type="entry name" value="AAA"/>
    <property type="match status" value="1"/>
</dbReference>
<dbReference type="InterPro" id="IPR041423">
    <property type="entry name" value="GyrB_insert"/>
</dbReference>
<comment type="similarity">
    <text evidence="4">Belongs to the type II topoisomerase GyrB family.</text>
</comment>
<dbReference type="InterPro" id="IPR022635">
    <property type="entry name" value="DNA_polIII_beta_C"/>
</dbReference>
<dbReference type="FunFam" id="3.40.50.670:FF:000005">
    <property type="entry name" value="DNA gyrase subunit B"/>
    <property type="match status" value="1"/>
</dbReference>
<evidence type="ECO:0000256" key="16">
    <source>
        <dbReference type="SAM" id="MobiDB-lite"/>
    </source>
</evidence>
<dbReference type="InterPro" id="IPR036890">
    <property type="entry name" value="HATPase_C_sf"/>
</dbReference>
<dbReference type="Gene3D" id="3.10.150.10">
    <property type="entry name" value="DNA Polymerase III, subunit A, domain 2"/>
    <property type="match status" value="1"/>
</dbReference>
<dbReference type="NCBIfam" id="TIGR00362">
    <property type="entry name" value="DnaA"/>
    <property type="match status" value="1"/>
</dbReference>
<dbReference type="PROSITE" id="PS00177">
    <property type="entry name" value="TOPOISOMERASE_II"/>
    <property type="match status" value="1"/>
</dbReference>
<dbReference type="PRINTS" id="PR00418">
    <property type="entry name" value="TPI2FAMILY"/>
</dbReference>
<keyword evidence="13 15" id="KW-0238">DNA-binding</keyword>
<comment type="similarity">
    <text evidence="15">Belongs to the type II topoisomerase family.</text>
</comment>
<evidence type="ECO:0000256" key="14">
    <source>
        <dbReference type="ARBA" id="ARBA00023235"/>
    </source>
</evidence>
<dbReference type="GO" id="GO:0008408">
    <property type="term" value="F:3'-5' exonuclease activity"/>
    <property type="evidence" value="ECO:0007669"/>
    <property type="project" value="InterPro"/>
</dbReference>
<dbReference type="SUPFAM" id="SSF56719">
    <property type="entry name" value="Type II DNA topoisomerase"/>
    <property type="match status" value="1"/>
</dbReference>
<evidence type="ECO:0000259" key="17">
    <source>
        <dbReference type="PROSITE" id="PS50880"/>
    </source>
</evidence>
<dbReference type="GO" id="GO:0009360">
    <property type="term" value="C:DNA polymerase III complex"/>
    <property type="evidence" value="ECO:0007669"/>
    <property type="project" value="InterPro"/>
</dbReference>
<dbReference type="InterPro" id="IPR046938">
    <property type="entry name" value="DNA_clamp_sf"/>
</dbReference>
<evidence type="ECO:0000256" key="11">
    <source>
        <dbReference type="ARBA" id="ARBA00023029"/>
    </source>
</evidence>
<dbReference type="InterPro" id="IPR042174">
    <property type="entry name" value="RecF_2"/>
</dbReference>
<evidence type="ECO:0000313" key="18">
    <source>
        <dbReference type="EMBL" id="CAE7565562.1"/>
    </source>
</evidence>
<protein>
    <recommendedName>
        <fullName evidence="15">DNA topoisomerase 2</fullName>
        <ecNumber evidence="15">5.6.2.2</ecNumber>
    </recommendedName>
</protein>
<dbReference type="GO" id="GO:0003688">
    <property type="term" value="F:DNA replication origin binding"/>
    <property type="evidence" value="ECO:0007669"/>
    <property type="project" value="InterPro"/>
</dbReference>
<dbReference type="InterPro" id="IPR013159">
    <property type="entry name" value="DnaA_C"/>
</dbReference>
<dbReference type="InterPro" id="IPR001001">
    <property type="entry name" value="DNA_polIII_beta"/>
</dbReference>
<comment type="function">
    <text evidence="15">Control of topological states of DNA by transient breakage and subsequent rejoining of DNA strands. Topoisomerase II makes double-strand breaks.</text>
</comment>
<keyword evidence="19" id="KW-1185">Reference proteome</keyword>
<dbReference type="InterPro" id="IPR022637">
    <property type="entry name" value="DNA_polIII_beta_cen"/>
</dbReference>
<comment type="similarity">
    <text evidence="3">Belongs to the DnaA family.</text>
</comment>
<dbReference type="CDD" id="cd06571">
    <property type="entry name" value="Bac_DnaA_C"/>
    <property type="match status" value="1"/>
</dbReference>
<dbReference type="GO" id="GO:0005694">
    <property type="term" value="C:chromosome"/>
    <property type="evidence" value="ECO:0007669"/>
    <property type="project" value="InterPro"/>
</dbReference>
<dbReference type="InterPro" id="IPR006171">
    <property type="entry name" value="TOPRIM_dom"/>
</dbReference>
<dbReference type="Gene3D" id="3.70.10.10">
    <property type="match status" value="1"/>
</dbReference>
<dbReference type="GO" id="GO:0006275">
    <property type="term" value="P:regulation of DNA replication"/>
    <property type="evidence" value="ECO:0007669"/>
    <property type="project" value="InterPro"/>
</dbReference>
<dbReference type="SMART" id="SM00433">
    <property type="entry name" value="TOP2c"/>
    <property type="match status" value="1"/>
</dbReference>
<dbReference type="InterPro" id="IPR001238">
    <property type="entry name" value="DNA-binding_RecF"/>
</dbReference>
<dbReference type="Gene3D" id="3.10.20.690">
    <property type="match status" value="1"/>
</dbReference>
<evidence type="ECO:0000256" key="8">
    <source>
        <dbReference type="ARBA" id="ARBA00022741"/>
    </source>
</evidence>
<dbReference type="Pfam" id="PF18053">
    <property type="entry name" value="GyrB_insert"/>
    <property type="match status" value="1"/>
</dbReference>
<sequence>MLSVGQSLPGVPLRADGLRQTPKPTHNLNGEFTFDTFVEGKSNELAKAASLQVASNSGIAYNPLLLYGGVGLGKTHLMQAVGNEILKVNPDAKVVYLHSQKFVQDMVKALQQGTMQDFMQYYRSVDALLIDDIQFFAKKLRSQEEFFHVFNALLERGHQMVLTCDRYPREIDGLEDRLKSRFVWGLTVEVEPPELETRVAILMKKAEAERVDLDPAVAFFIAERIRSNVRELEGALRRVIVKRALRDLFAIQVAMALAKELTNHSLPEIGDAFGGRDHTTVLHACRKAKDNRLEITGTDLEVELVAECDADVQQPGADRAIVRSGRSRFTLATLPAEDFPKVPGGEADVALQLKQADVRGLIDEVGFAMAQQDVRYFLNGMLFEVTGEHIRAVATDGHRLAMSTKDCSNPGVAQRVQAIVPRKGVLELARLLDGEGETIELQLGGNHLRAKTGEYTLTTKLVDGQFPDYEKVVPTDGSRALVGDRETLRHAFQRAAILSNEKYRGVRLIVAPELLTIQANNPEQEEAEEIVAVEFNGDELEIGFNVSYLLDVLGVLQTDSVRLSVSDANSSALIEGIGRSFRTHRIQPVVRQGEIALVVTGEVVSDEGVITKLGTQRSTSGTTELRLGGEKTAKASALAQILPIQTLLPDAADLVLGSPGGRRAFLDWGLFHVEQTFLESSGYYRRVLSQRNAWLKQLATSQSTIAEDPWFQQYRDYAISISTSRAKYVAGLSLVFRGLMKELNASLDVELSYDWGGLVSAEDADKKVSESYARDVKFGATQRGPHRGDLVFTTNGRPAVDVVSRGQAKLIASAVLLAQAKLLSDRIGQRLVFLIDDFGAVIATSTEALDLSDTEDGTGLHHMVQELVDNAIDEALAGHCDEVFVVMHPEEAITVKDNGRGIPVDIHPEENVSAAEVIMTTLHAGGKFDENSYKVSGGLHGVGVSVVNALSERLLLTVRRDGKVYEQEYRDGVPQAPVREVGETTQKGVRINLIDERTGKEDLFYYEGGLKAFVEYLNRNKSTVNEEFHFNIQREDGIGVEVAMQWNDSFQEQVFAYTNNIPQGDGGTHMAGFRAALTRTLNTYIEREGLLKKAQVTTTGDDAREGLTAVVSVKVPDPKFSSQTKEKLVSSEVKTAVEQELYKYFSQYLEERPQDARALVGKMIDAARAREAARKAREMTRRKGALDIAGLPGKLADCQEKDPALSELFLVEGDSAGGSAKQGRDRRTQAILPLRGKILNVEKARFDKMLGSQEVGTLVTALGCGIGRDEFNIDKLRYHSVVIMTDADVDGSHIRTLLLTFFFRQMPELLERGHIFIAQPPLYKAKKGKQERYVKDDDELTAYFLELALQDAKLFVNNEAPPIQGEALETLVVQMQDVLKRLTRLERKFPEVVSRLLLRLPKVTPEMMRSETDMRAWANSFSKLLEDGVGNNASVEVEFDSEHQVYIPIVNILLKGATERLIFNHAFFTGADYRAIASTVDDLDELLGEGAYVQRGEKTEAISHFHDAYSWLIAEARRGVDIQRYKGLGEMNPSQLWETTMDPDVRRMLQVTVDDAIGADQIFTTLMGDQVVHFLMHLKQRGDVEISPADARLIGANGNGEMLLQHHNGINCCGYRLPLVRAADEVRRVFVDNAVPVKQYQLQ</sequence>
<dbReference type="PRINTS" id="PR01159">
    <property type="entry name" value="DNAGYRASEB"/>
</dbReference>
<dbReference type="CDD" id="cd03366">
    <property type="entry name" value="TOPRIM_TopoIIA_GyrB"/>
    <property type="match status" value="1"/>
</dbReference>
<dbReference type="InterPro" id="IPR011557">
    <property type="entry name" value="GyrB"/>
</dbReference>
<dbReference type="InterPro" id="IPR027417">
    <property type="entry name" value="P-loop_NTPase"/>
</dbReference>
<keyword evidence="14 15" id="KW-0413">Isomerase</keyword>
<comment type="caution">
    <text evidence="18">The sequence shown here is derived from an EMBL/GenBank/DDBJ whole genome shotgun (WGS) entry which is preliminary data.</text>
</comment>
<dbReference type="PANTHER" id="PTHR45866:SF1">
    <property type="entry name" value="DNA GYRASE SUBUNIT B, MITOCHONDRIAL"/>
    <property type="match status" value="1"/>
</dbReference>
<evidence type="ECO:0000256" key="4">
    <source>
        <dbReference type="ARBA" id="ARBA00010708"/>
    </source>
</evidence>
<dbReference type="InterPro" id="IPR034160">
    <property type="entry name" value="TOPRIM_GyrB"/>
</dbReference>
<dbReference type="SUPFAM" id="SSF52540">
    <property type="entry name" value="P-loop containing nucleoside triphosphate hydrolases"/>
    <property type="match status" value="1"/>
</dbReference>
<dbReference type="PROSITE" id="PS00617">
    <property type="entry name" value="RECF_1"/>
    <property type="match status" value="1"/>
</dbReference>
<evidence type="ECO:0000256" key="2">
    <source>
        <dbReference type="ARBA" id="ARBA00001946"/>
    </source>
</evidence>
<dbReference type="CDD" id="cd00140">
    <property type="entry name" value="beta_clamp"/>
    <property type="match status" value="1"/>
</dbReference>
<keyword evidence="5" id="KW-0963">Cytoplasm</keyword>
<dbReference type="EMBL" id="CAJNJA010026807">
    <property type="protein sequence ID" value="CAE7565562.1"/>
    <property type="molecule type" value="Genomic_DNA"/>
</dbReference>
<dbReference type="PROSITE" id="PS50880">
    <property type="entry name" value="TOPRIM"/>
    <property type="match status" value="1"/>
</dbReference>
<dbReference type="InterPro" id="IPR014721">
    <property type="entry name" value="Ribsml_uS5_D2-typ_fold_subgr"/>
</dbReference>
<comment type="cofactor">
    <cofactor evidence="2">
        <name>Mg(2+)</name>
        <dbReference type="ChEBI" id="CHEBI:18420"/>
    </cofactor>
</comment>
<dbReference type="GO" id="GO:0003697">
    <property type="term" value="F:single-stranded DNA binding"/>
    <property type="evidence" value="ECO:0007669"/>
    <property type="project" value="InterPro"/>
</dbReference>
<dbReference type="NCBIfam" id="TIGR00611">
    <property type="entry name" value="recf"/>
    <property type="match status" value="1"/>
</dbReference>
<dbReference type="SUPFAM" id="SSF54211">
    <property type="entry name" value="Ribosomal protein S5 domain 2-like"/>
    <property type="match status" value="1"/>
</dbReference>
<dbReference type="SMART" id="SM00387">
    <property type="entry name" value="HATPase_c"/>
    <property type="match status" value="1"/>
</dbReference>
<dbReference type="Pfam" id="PF02518">
    <property type="entry name" value="HATPase_c"/>
    <property type="match status" value="1"/>
</dbReference>
<dbReference type="FunFam" id="3.30.230.10:FF:000005">
    <property type="entry name" value="DNA gyrase subunit B"/>
    <property type="match status" value="1"/>
</dbReference>
<proteinExistence type="inferred from homology"/>
<dbReference type="GO" id="GO:0046872">
    <property type="term" value="F:metal ion binding"/>
    <property type="evidence" value="ECO:0007669"/>
    <property type="project" value="UniProtKB-KW"/>
</dbReference>
<dbReference type="Pfam" id="PF08299">
    <property type="entry name" value="Bac_DnaA_C"/>
    <property type="match status" value="1"/>
</dbReference>
<evidence type="ECO:0000256" key="6">
    <source>
        <dbReference type="ARBA" id="ARBA00022705"/>
    </source>
</evidence>
<dbReference type="GO" id="GO:0006265">
    <property type="term" value="P:DNA topological change"/>
    <property type="evidence" value="ECO:0007669"/>
    <property type="project" value="UniProtKB-UniRule"/>
</dbReference>
<dbReference type="GO" id="GO:0006270">
    <property type="term" value="P:DNA replication initiation"/>
    <property type="evidence" value="ECO:0007669"/>
    <property type="project" value="InterPro"/>
</dbReference>
<evidence type="ECO:0000256" key="3">
    <source>
        <dbReference type="ARBA" id="ARBA00006583"/>
    </source>
</evidence>
<dbReference type="OrthoDB" id="276498at2759"/>
<dbReference type="SMART" id="SM00382">
    <property type="entry name" value="AAA"/>
    <property type="match status" value="1"/>
</dbReference>
<dbReference type="SMART" id="SM00480">
    <property type="entry name" value="POL3Bc"/>
    <property type="match status" value="1"/>
</dbReference>
<dbReference type="FunFam" id="3.40.50.300:FF:000668">
    <property type="entry name" value="Chromosomal replication initiator protein DnaA"/>
    <property type="match status" value="1"/>
</dbReference>
<dbReference type="GO" id="GO:0006281">
    <property type="term" value="P:DNA repair"/>
    <property type="evidence" value="ECO:0007669"/>
    <property type="project" value="InterPro"/>
</dbReference>
<evidence type="ECO:0000256" key="10">
    <source>
        <dbReference type="ARBA" id="ARBA00022842"/>
    </source>
</evidence>
<comment type="subunit">
    <text evidence="15">Homodimer.</text>
</comment>
<evidence type="ECO:0000256" key="9">
    <source>
        <dbReference type="ARBA" id="ARBA00022840"/>
    </source>
</evidence>
<dbReference type="Proteomes" id="UP000601435">
    <property type="component" value="Unassembled WGS sequence"/>
</dbReference>
<keyword evidence="11 15" id="KW-0799">Topoisomerase</keyword>
<dbReference type="InterPro" id="IPR003594">
    <property type="entry name" value="HATPase_dom"/>
</dbReference>
<dbReference type="CDD" id="cd16928">
    <property type="entry name" value="HATPase_GyrB-like"/>
    <property type="match status" value="1"/>
</dbReference>
<keyword evidence="7" id="KW-0479">Metal-binding</keyword>
<dbReference type="SUPFAM" id="SSF55979">
    <property type="entry name" value="DNA clamp"/>
    <property type="match status" value="2"/>
</dbReference>
<evidence type="ECO:0000256" key="5">
    <source>
        <dbReference type="ARBA" id="ARBA00022490"/>
    </source>
</evidence>
<organism evidence="18 19">
    <name type="scientific">Symbiodinium necroappetens</name>
    <dbReference type="NCBI Taxonomy" id="1628268"/>
    <lineage>
        <taxon>Eukaryota</taxon>
        <taxon>Sar</taxon>
        <taxon>Alveolata</taxon>
        <taxon>Dinophyceae</taxon>
        <taxon>Suessiales</taxon>
        <taxon>Symbiodiniaceae</taxon>
        <taxon>Symbiodinium</taxon>
    </lineage>
</organism>
<dbReference type="Pfam" id="PF02768">
    <property type="entry name" value="DNA_pol3_beta_3"/>
    <property type="match status" value="1"/>
</dbReference>
<dbReference type="NCBIfam" id="NF011501">
    <property type="entry name" value="PRK14939.1"/>
    <property type="match status" value="1"/>
</dbReference>
<name>A0A812UHJ3_9DINO</name>